<keyword evidence="1" id="KW-0472">Membrane</keyword>
<sequence length="275" mass="31322">MSWLSFLKSKDFDPSSFEKELANISSKISKNQRSIGSFKYQERQSKSFMIIYGSLSYLFILLYFLVKNGLQLNLYHQKEIALIIGTPILLISATKTIIFYYAKRISRLESHIEHLKSQHESKIEELKNKTNFQSTQALLNRFTDGNDLNAQLDEELLAKQQQLEEIKKLSLEGNNEAQRFNAYSQAGSSGKRHWYDSIIDTVVGADELSPNNRFALICINCSSHNGLAPPGMKPEYVKYICPRCGVLNGKDPEPAPQVIVEDVDEETTNDSKKEQ</sequence>
<evidence type="ECO:0000256" key="1">
    <source>
        <dbReference type="RuleBase" id="RU367073"/>
    </source>
</evidence>
<dbReference type="GO" id="GO:0098826">
    <property type="term" value="C:endoplasmic reticulum tubular network membrane"/>
    <property type="evidence" value="ECO:0007669"/>
    <property type="project" value="UniProtKB-UniRule"/>
</dbReference>
<dbReference type="InterPro" id="IPR019273">
    <property type="entry name" value="Lunapark_Znf"/>
</dbReference>
<evidence type="ECO:0000313" key="4">
    <source>
        <dbReference type="EMBL" id="ODQ56765.1"/>
    </source>
</evidence>
<keyword evidence="1" id="KW-0256">Endoplasmic reticulum</keyword>
<dbReference type="GO" id="GO:1903373">
    <property type="term" value="P:positive regulation of endoplasmic reticulum tubular network organization"/>
    <property type="evidence" value="ECO:0007669"/>
    <property type="project" value="UniProtKB-UniRule"/>
</dbReference>
<comment type="function">
    <text evidence="1">Plays a role in determining ER morphology.</text>
</comment>
<feature type="domain" description="Lunapark zinc ribbon" evidence="3">
    <location>
        <begin position="194"/>
        <end position="248"/>
    </location>
</feature>
<protein>
    <recommendedName>
        <fullName evidence="1">Endoplasmic reticulum junction formation protein lunapark</fullName>
    </recommendedName>
</protein>
<dbReference type="OrthoDB" id="1725934at2759"/>
<evidence type="ECO:0000313" key="5">
    <source>
        <dbReference type="Proteomes" id="UP000094112"/>
    </source>
</evidence>
<accession>A0A1E3NUE6</accession>
<dbReference type="STRING" id="683960.A0A1E3NUE6"/>
<comment type="similarity">
    <text evidence="1">Belongs to the lunapark family.</text>
</comment>
<comment type="subcellular location">
    <subcellularLocation>
        <location evidence="1">Endoplasmic reticulum membrane</location>
        <topology evidence="1">Multi-pass membrane protein</topology>
    </subcellularLocation>
</comment>
<name>A0A1E3NUE6_WICAA</name>
<keyword evidence="1" id="KW-0812">Transmembrane</keyword>
<organism evidence="4 5">
    <name type="scientific">Wickerhamomyces anomalus (strain ATCC 58044 / CBS 1984 / NCYC 433 / NRRL Y-366-8)</name>
    <name type="common">Yeast</name>
    <name type="synonym">Hansenula anomala</name>
    <dbReference type="NCBI Taxonomy" id="683960"/>
    <lineage>
        <taxon>Eukaryota</taxon>
        <taxon>Fungi</taxon>
        <taxon>Dikarya</taxon>
        <taxon>Ascomycota</taxon>
        <taxon>Saccharomycotina</taxon>
        <taxon>Saccharomycetes</taxon>
        <taxon>Phaffomycetales</taxon>
        <taxon>Wickerhamomycetaceae</taxon>
        <taxon>Wickerhamomyces</taxon>
    </lineage>
</organism>
<comment type="domain">
    <text evidence="1">The C4-type zinc finger motif is necessary both for its ER three-way tubular junction localization and formation.</text>
</comment>
<dbReference type="EMBL" id="KV454215">
    <property type="protein sequence ID" value="ODQ56765.1"/>
    <property type="molecule type" value="Genomic_DNA"/>
</dbReference>
<keyword evidence="1" id="KW-0862">Zinc</keyword>
<dbReference type="GeneID" id="30202513"/>
<dbReference type="GO" id="GO:0071788">
    <property type="term" value="P:endoplasmic reticulum tubular network maintenance"/>
    <property type="evidence" value="ECO:0007669"/>
    <property type="project" value="UniProtKB-UniRule"/>
</dbReference>
<keyword evidence="5" id="KW-1185">Reference proteome</keyword>
<gene>
    <name evidence="4" type="ORF">WICANDRAFT_81601</name>
</gene>
<proteinExistence type="inferred from homology"/>
<dbReference type="InterPro" id="IPR040115">
    <property type="entry name" value="Lnp"/>
</dbReference>
<dbReference type="GO" id="GO:0008270">
    <property type="term" value="F:zinc ion binding"/>
    <property type="evidence" value="ECO:0007669"/>
    <property type="project" value="UniProtKB-KW"/>
</dbReference>
<evidence type="ECO:0000256" key="2">
    <source>
        <dbReference type="SAM" id="MobiDB-lite"/>
    </source>
</evidence>
<dbReference type="PANTHER" id="PTHR22166">
    <property type="entry name" value="ENDOPLASMIC RETICULUM JUNCTION FORMATION PROTEIN LUNAPARK"/>
    <property type="match status" value="1"/>
</dbReference>
<dbReference type="PANTHER" id="PTHR22166:SF12">
    <property type="entry name" value="ENDOPLASMIC RETICULUM JUNCTION FORMATION PROTEIN LUNAPARK"/>
    <property type="match status" value="1"/>
</dbReference>
<feature type="transmembrane region" description="Helical" evidence="1">
    <location>
        <begin position="80"/>
        <end position="102"/>
    </location>
</feature>
<feature type="transmembrane region" description="Helical" evidence="1">
    <location>
        <begin position="47"/>
        <end position="65"/>
    </location>
</feature>
<dbReference type="RefSeq" id="XP_019035972.1">
    <property type="nucleotide sequence ID" value="XM_019185267.1"/>
</dbReference>
<keyword evidence="1" id="KW-0863">Zinc-finger</keyword>
<keyword evidence="1" id="KW-0479">Metal-binding</keyword>
<feature type="region of interest" description="Disordered" evidence="2">
    <location>
        <begin position="250"/>
        <end position="275"/>
    </location>
</feature>
<keyword evidence="1" id="KW-1133">Transmembrane helix</keyword>
<evidence type="ECO:0000259" key="3">
    <source>
        <dbReference type="Pfam" id="PF10058"/>
    </source>
</evidence>
<dbReference type="Proteomes" id="UP000094112">
    <property type="component" value="Unassembled WGS sequence"/>
</dbReference>
<reference evidence="4 5" key="1">
    <citation type="journal article" date="2016" name="Proc. Natl. Acad. Sci. U.S.A.">
        <title>Comparative genomics of biotechnologically important yeasts.</title>
        <authorList>
            <person name="Riley R."/>
            <person name="Haridas S."/>
            <person name="Wolfe K.H."/>
            <person name="Lopes M.R."/>
            <person name="Hittinger C.T."/>
            <person name="Goeker M."/>
            <person name="Salamov A.A."/>
            <person name="Wisecaver J.H."/>
            <person name="Long T.M."/>
            <person name="Calvey C.H."/>
            <person name="Aerts A.L."/>
            <person name="Barry K.W."/>
            <person name="Choi C."/>
            <person name="Clum A."/>
            <person name="Coughlan A.Y."/>
            <person name="Deshpande S."/>
            <person name="Douglass A.P."/>
            <person name="Hanson S.J."/>
            <person name="Klenk H.-P."/>
            <person name="LaButti K.M."/>
            <person name="Lapidus A."/>
            <person name="Lindquist E.A."/>
            <person name="Lipzen A.M."/>
            <person name="Meier-Kolthoff J.P."/>
            <person name="Ohm R.A."/>
            <person name="Otillar R.P."/>
            <person name="Pangilinan J.L."/>
            <person name="Peng Y."/>
            <person name="Rokas A."/>
            <person name="Rosa C.A."/>
            <person name="Scheuner C."/>
            <person name="Sibirny A.A."/>
            <person name="Slot J.C."/>
            <person name="Stielow J.B."/>
            <person name="Sun H."/>
            <person name="Kurtzman C.P."/>
            <person name="Blackwell M."/>
            <person name="Grigoriev I.V."/>
            <person name="Jeffries T.W."/>
        </authorList>
    </citation>
    <scope>NUCLEOTIDE SEQUENCE [LARGE SCALE GENOMIC DNA]</scope>
    <source>
        <strain evidence="5">ATCC 58044 / CBS 1984 / NCYC 433 / NRRL Y-366-8</strain>
    </source>
</reference>
<dbReference type="Pfam" id="PF10058">
    <property type="entry name" value="Zn_ribbon_10"/>
    <property type="match status" value="1"/>
</dbReference>
<dbReference type="AlphaFoldDB" id="A0A1E3NUE6"/>